<keyword evidence="11" id="KW-1185">Reference proteome</keyword>
<dbReference type="GO" id="GO:0030247">
    <property type="term" value="F:polysaccharide binding"/>
    <property type="evidence" value="ECO:0007669"/>
    <property type="project" value="UniProtKB-UniRule"/>
</dbReference>
<dbReference type="SUPFAM" id="SSF48208">
    <property type="entry name" value="Six-hairpin glycosidases"/>
    <property type="match status" value="1"/>
</dbReference>
<dbReference type="SUPFAM" id="SSF49384">
    <property type="entry name" value="Carbohydrate-binding domain"/>
    <property type="match status" value="1"/>
</dbReference>
<dbReference type="Pfam" id="PF00553">
    <property type="entry name" value="CBM_2"/>
    <property type="match status" value="1"/>
</dbReference>
<dbReference type="InterPro" id="IPR023309">
    <property type="entry name" value="Endo-1-4-beta-glucanase_dom2"/>
</dbReference>
<feature type="active site" description="Nucleophile" evidence="7">
    <location>
        <position position="595"/>
    </location>
</feature>
<protein>
    <submittedName>
        <fullName evidence="10">Cellulose 1,4-beta-cellobiosidase</fullName>
    </submittedName>
</protein>
<organism evidence="10 11">
    <name type="scientific">Streptomyces scopuliridis RB72</name>
    <dbReference type="NCBI Taxonomy" id="1440053"/>
    <lineage>
        <taxon>Bacteria</taxon>
        <taxon>Bacillati</taxon>
        <taxon>Actinomycetota</taxon>
        <taxon>Actinomycetes</taxon>
        <taxon>Kitasatosporales</taxon>
        <taxon>Streptomycetaceae</taxon>
        <taxon>Streptomyces</taxon>
    </lineage>
</organism>
<feature type="domain" description="CBM2" evidence="9">
    <location>
        <begin position="64"/>
        <end position="173"/>
    </location>
</feature>
<keyword evidence="4" id="KW-0119">Carbohydrate metabolism</keyword>
<feature type="compositionally biased region" description="Basic residues" evidence="8">
    <location>
        <begin position="19"/>
        <end position="35"/>
    </location>
</feature>
<dbReference type="GO" id="GO:0030245">
    <property type="term" value="P:cellulose catabolic process"/>
    <property type="evidence" value="ECO:0007669"/>
    <property type="project" value="UniProtKB-KW"/>
</dbReference>
<evidence type="ECO:0000313" key="10">
    <source>
        <dbReference type="EMBL" id="PVE04931.1"/>
    </source>
</evidence>
<dbReference type="InterPro" id="IPR027390">
    <property type="entry name" value="Endoglucanase_F_dom3"/>
</dbReference>
<dbReference type="EMBL" id="AZSP01000373">
    <property type="protein sequence ID" value="PVE04931.1"/>
    <property type="molecule type" value="Genomic_DNA"/>
</dbReference>
<gene>
    <name evidence="10" type="ORF">Y717_08765</name>
</gene>
<dbReference type="STRING" id="1440053.GCA_000718095_03197"/>
<comment type="caution">
    <text evidence="10">The sequence shown here is derived from an EMBL/GenBank/DDBJ whole genome shotgun (WGS) entry which is preliminary data.</text>
</comment>
<dbReference type="Pfam" id="PF17957">
    <property type="entry name" value="Big_7"/>
    <property type="match status" value="1"/>
</dbReference>
<dbReference type="GO" id="GO:0008810">
    <property type="term" value="F:cellulase activity"/>
    <property type="evidence" value="ECO:0007669"/>
    <property type="project" value="InterPro"/>
</dbReference>
<dbReference type="Gene3D" id="2.60.40.290">
    <property type="match status" value="1"/>
</dbReference>
<feature type="region of interest" description="Disordered" evidence="8">
    <location>
        <begin position="1"/>
        <end position="35"/>
    </location>
</feature>
<keyword evidence="5" id="KW-0326">Glycosidase</keyword>
<dbReference type="SMART" id="SM00637">
    <property type="entry name" value="CBD_II"/>
    <property type="match status" value="1"/>
</dbReference>
<dbReference type="PROSITE" id="PS51173">
    <property type="entry name" value="CBM2"/>
    <property type="match status" value="1"/>
</dbReference>
<name>A0A2T7SQ30_9ACTN</name>
<proteinExistence type="predicted"/>
<evidence type="ECO:0000256" key="3">
    <source>
        <dbReference type="ARBA" id="ARBA00023001"/>
    </source>
</evidence>
<evidence type="ECO:0000256" key="5">
    <source>
        <dbReference type="ARBA" id="ARBA00023295"/>
    </source>
</evidence>
<evidence type="ECO:0000256" key="7">
    <source>
        <dbReference type="PIRSR" id="PIRSR600556-1"/>
    </source>
</evidence>
<dbReference type="OrthoDB" id="33861at2"/>
<dbReference type="InterPro" id="IPR000556">
    <property type="entry name" value="Glyco_hydro_48F"/>
</dbReference>
<dbReference type="AlphaFoldDB" id="A0A2T7SQ30"/>
<evidence type="ECO:0000256" key="6">
    <source>
        <dbReference type="ARBA" id="ARBA00023326"/>
    </source>
</evidence>
<dbReference type="InterPro" id="IPR012341">
    <property type="entry name" value="6hp_glycosidase-like_sf"/>
</dbReference>
<keyword evidence="6" id="KW-0624">Polysaccharide degradation</keyword>
<keyword evidence="3" id="KW-0136">Cellulose degradation</keyword>
<dbReference type="Gene3D" id="1.50.10.10">
    <property type="match status" value="1"/>
</dbReference>
<evidence type="ECO:0000313" key="11">
    <source>
        <dbReference type="Proteomes" id="UP000245992"/>
    </source>
</evidence>
<feature type="active site" description="Proton donor" evidence="7">
    <location>
        <position position="417"/>
    </location>
</feature>
<evidence type="ECO:0000256" key="1">
    <source>
        <dbReference type="ARBA" id="ARBA00022729"/>
    </source>
</evidence>
<dbReference type="InterPro" id="IPR013783">
    <property type="entry name" value="Ig-like_fold"/>
</dbReference>
<dbReference type="Gene3D" id="2.60.40.10">
    <property type="entry name" value="Immunoglobulins"/>
    <property type="match status" value="1"/>
</dbReference>
<evidence type="ECO:0000256" key="8">
    <source>
        <dbReference type="SAM" id="MobiDB-lite"/>
    </source>
</evidence>
<evidence type="ECO:0000256" key="2">
    <source>
        <dbReference type="ARBA" id="ARBA00022801"/>
    </source>
</evidence>
<evidence type="ECO:0000256" key="4">
    <source>
        <dbReference type="ARBA" id="ARBA00023277"/>
    </source>
</evidence>
<dbReference type="Gene3D" id="2.170.160.10">
    <property type="entry name" value="Endo-1,4-beta-glucanase f. Domain 2"/>
    <property type="match status" value="1"/>
</dbReference>
<dbReference type="Gene3D" id="4.10.870.10">
    <property type="entry name" value="Endo-1,4-beta-glucanase f. Domain 3"/>
    <property type="match status" value="1"/>
</dbReference>
<accession>A0A2T7SQ30</accession>
<dbReference type="RefSeq" id="WP_078490714.1">
    <property type="nucleotide sequence ID" value="NZ_AZSP01000373.1"/>
</dbReference>
<keyword evidence="2" id="KW-0378">Hydrolase</keyword>
<dbReference type="Proteomes" id="UP000245992">
    <property type="component" value="Unassembled WGS sequence"/>
</dbReference>
<reference evidence="10 11" key="1">
    <citation type="submission" date="2013-12" db="EMBL/GenBank/DDBJ databases">
        <title>Annotated genome of Streptomyces scopuliridis.</title>
        <authorList>
            <person name="Olson J.B."/>
        </authorList>
    </citation>
    <scope>NUCLEOTIDE SEQUENCE [LARGE SCALE GENOMIC DNA]</scope>
    <source>
        <strain evidence="10 11">RB72</strain>
    </source>
</reference>
<dbReference type="InterPro" id="IPR008928">
    <property type="entry name" value="6-hairpin_glycosidase_sf"/>
</dbReference>
<sequence length="1000" mass="106096">MLGLRGSPPGAPPPPGRSSRQHGVRPRGVRPRTIRPRGIRRLLTALAAALSLPLGLTAVNSTPAHAAAVQCGVDYKTNDWGSGFTADLTITNRGTDPIDGWTLSYDYAGNQKLTNGWNGTWSQAGRTVTVKNAAHNAKIAPGAAATAGANFDYSGANAAPTVFAVNGVSCTGAHQPPLAVLTSPAPGAVITAGGTIPMAATAVAADGAGISKVEFYSDTQLLGTDTTSPYTFDYANVPAGDLSLYAKAYDGQGAAAESTPVGVRVTAGPSLVASPAQLGVQQGRTGTFGVKLSTRPAADVTVTVARTAGNTGLTVTSGSTLTFTGANWSTAQQVTVSAAATGTGAATFTATAPGQAKAEVTVTQLAAAGAYDARFLDLYGKITDPAAGYFSPEGIPYHSVETLIVEAPDQGHETTSEAYSYLIWLQAMYGKVTGDWSKFNGAWATMEKYMIPTHADQPTNSFYNASKPATYAPEWDLPSQYPSQLNTNVPVGNDPLAGELKSAYGTDDIYGMHWIQDVDNVYGFGNSPGKCEAGPADQGPSYINTFQRGPQESVWETVTQPTCDSFKYGGKNGYLDLFTGDAAYAKQWKFTNAPDADARAVQAAYWASEWAKEQGKGGEVAANVAKAAKMGDYLRYAMYDKYFKKVGDCVGETACPAGSGKNSSHYLLSWYYAWGGATDASAGWAWRIGSSFSHSGYQNPMAAWALSSYADLKPRSATGQQDWNTSLKRQLEFYRWLQSSEGGIAGGATNSWQGRYAQPPAGTPTFYGMYYDEAPVYHDPPSNQWFGFQAWSMERVAEYYHQTGDSAAKAVLDKWVAWALSKTTVNPDGTYRIPSTLQWSGKPDTWNATTPGANTGLHVTVADYTNDVGVAAAYAKTLSYYAAKSGNTAARTTAKALLDGMWDHHRDALGIAVPETRADYSRFDDPVYVPSGWTGTMPNGDAINGSSTFASIRSFYESDPAWSKVEAYLNGGAAPSFTYHRFWAQADIALALGSYADLFE</sequence>
<keyword evidence="1" id="KW-0732">Signal</keyword>
<dbReference type="InterPro" id="IPR008965">
    <property type="entry name" value="CBM2/CBM3_carb-bd_dom_sf"/>
</dbReference>
<evidence type="ECO:0000259" key="9">
    <source>
        <dbReference type="PROSITE" id="PS51173"/>
    </source>
</evidence>
<dbReference type="Pfam" id="PF02011">
    <property type="entry name" value="Glyco_hydro_48"/>
    <property type="match status" value="1"/>
</dbReference>
<dbReference type="InterPro" id="IPR012291">
    <property type="entry name" value="CBM2_carb-bd_dom_sf"/>
</dbReference>
<dbReference type="InterPro" id="IPR001919">
    <property type="entry name" value="CBD2"/>
</dbReference>
<dbReference type="PRINTS" id="PR00844">
    <property type="entry name" value="GLHYDRLASE48"/>
</dbReference>